<evidence type="ECO:0000256" key="2">
    <source>
        <dbReference type="SAM" id="Phobius"/>
    </source>
</evidence>
<feature type="compositionally biased region" description="Polar residues" evidence="1">
    <location>
        <begin position="50"/>
        <end position="63"/>
    </location>
</feature>
<feature type="transmembrane region" description="Helical" evidence="2">
    <location>
        <begin position="294"/>
        <end position="318"/>
    </location>
</feature>
<feature type="non-terminal residue" evidence="3">
    <location>
        <position position="1"/>
    </location>
</feature>
<evidence type="ECO:0000313" key="3">
    <source>
        <dbReference type="EMBL" id="OAQ36435.1"/>
    </source>
</evidence>
<keyword evidence="2" id="KW-0472">Membrane</keyword>
<protein>
    <submittedName>
        <fullName evidence="3">Uncharacterized protein</fullName>
    </submittedName>
</protein>
<name>A0A197KFX8_9FUNG</name>
<sequence length="320" mass="32860">IRLDLFSFSCFSVHQSVAKSTPSSFSIPPSFHSPKQPIMSPTKTHGHHCSTPQAIANTSILAPTTTTTTSTASMKQKHSKPSSRISSPRQYKPTRSLLTLSLLVLTTFFLFSNVVAAPQQPPAPQPGNGSNGSTPTDNPAGGSGGGGAAKTDANAKPTITSSSSSSGDGNNGSGGSATISAAPPQSTVITTVSVINGTTTTMTITVTPSTPGGGSGGGGAPATTLPKAPQSIIIIQDTPYGKVLPAAGPVDDEIESHFWDQYVPHDGPVKSSANTAFLSASKMNVGLIGRWRQVFFSLFSVHSVLWTAVCVTFAFGLFNA</sequence>
<dbReference type="OrthoDB" id="2447669at2759"/>
<keyword evidence="2" id="KW-0812">Transmembrane</keyword>
<accession>A0A197KFX8</accession>
<gene>
    <name evidence="3" type="ORF">K457DRAFT_1883087</name>
</gene>
<dbReference type="EMBL" id="KV442011">
    <property type="protein sequence ID" value="OAQ36435.1"/>
    <property type="molecule type" value="Genomic_DNA"/>
</dbReference>
<organism evidence="3 4">
    <name type="scientific">Linnemannia elongata AG-77</name>
    <dbReference type="NCBI Taxonomy" id="1314771"/>
    <lineage>
        <taxon>Eukaryota</taxon>
        <taxon>Fungi</taxon>
        <taxon>Fungi incertae sedis</taxon>
        <taxon>Mucoromycota</taxon>
        <taxon>Mortierellomycotina</taxon>
        <taxon>Mortierellomycetes</taxon>
        <taxon>Mortierellales</taxon>
        <taxon>Mortierellaceae</taxon>
        <taxon>Linnemannia</taxon>
    </lineage>
</organism>
<reference evidence="3 4" key="1">
    <citation type="submission" date="2016-05" db="EMBL/GenBank/DDBJ databases">
        <title>Genome sequencing reveals origins of a unique bacterial endosymbiosis in the earliest lineages of terrestrial Fungi.</title>
        <authorList>
            <consortium name="DOE Joint Genome Institute"/>
            <person name="Uehling J."/>
            <person name="Gryganskyi A."/>
            <person name="Hameed K."/>
            <person name="Tschaplinski T."/>
            <person name="Misztal P."/>
            <person name="Wu S."/>
            <person name="Desiro A."/>
            <person name="Vande Pol N."/>
            <person name="Du Z.-Y."/>
            <person name="Zienkiewicz A."/>
            <person name="Zienkiewicz K."/>
            <person name="Morin E."/>
            <person name="Tisserant E."/>
            <person name="Splivallo R."/>
            <person name="Hainaut M."/>
            <person name="Henrissat B."/>
            <person name="Ohm R."/>
            <person name="Kuo A."/>
            <person name="Yan J."/>
            <person name="Lipzen A."/>
            <person name="Nolan M."/>
            <person name="Labutti K."/>
            <person name="Barry K."/>
            <person name="Goldstein A."/>
            <person name="Labbe J."/>
            <person name="Schadt C."/>
            <person name="Tuskan G."/>
            <person name="Grigoriev I."/>
            <person name="Martin F."/>
            <person name="Vilgalys R."/>
            <person name="Bonito G."/>
        </authorList>
    </citation>
    <scope>NUCLEOTIDE SEQUENCE [LARGE SCALE GENOMIC DNA]</scope>
    <source>
        <strain evidence="3 4">AG-77</strain>
    </source>
</reference>
<feature type="region of interest" description="Disordered" evidence="1">
    <location>
        <begin position="119"/>
        <end position="182"/>
    </location>
</feature>
<dbReference type="Proteomes" id="UP000078512">
    <property type="component" value="Unassembled WGS sequence"/>
</dbReference>
<dbReference type="AlphaFoldDB" id="A0A197KFX8"/>
<keyword evidence="4" id="KW-1185">Reference proteome</keyword>
<feature type="region of interest" description="Disordered" evidence="1">
    <location>
        <begin position="20"/>
        <end position="91"/>
    </location>
</feature>
<proteinExistence type="predicted"/>
<keyword evidence="2" id="KW-1133">Transmembrane helix</keyword>
<evidence type="ECO:0000256" key="1">
    <source>
        <dbReference type="SAM" id="MobiDB-lite"/>
    </source>
</evidence>
<feature type="compositionally biased region" description="Low complexity" evidence="1">
    <location>
        <begin position="20"/>
        <end position="34"/>
    </location>
</feature>
<evidence type="ECO:0000313" key="4">
    <source>
        <dbReference type="Proteomes" id="UP000078512"/>
    </source>
</evidence>